<gene>
    <name evidence="1" type="ORF">HPB47_008690</name>
</gene>
<dbReference type="Proteomes" id="UP000805193">
    <property type="component" value="Unassembled WGS sequence"/>
</dbReference>
<accession>A0AC60P4J0</accession>
<keyword evidence="2" id="KW-1185">Reference proteome</keyword>
<evidence type="ECO:0000313" key="1">
    <source>
        <dbReference type="EMBL" id="KAG0414149.1"/>
    </source>
</evidence>
<protein>
    <submittedName>
        <fullName evidence="1">Uncharacterized protein</fullName>
    </submittedName>
</protein>
<dbReference type="EMBL" id="JABSTQ010011197">
    <property type="protein sequence ID" value="KAG0414149.1"/>
    <property type="molecule type" value="Genomic_DNA"/>
</dbReference>
<comment type="caution">
    <text evidence="1">The sequence shown here is derived from an EMBL/GenBank/DDBJ whole genome shotgun (WGS) entry which is preliminary data.</text>
</comment>
<name>A0AC60P4J0_IXOPE</name>
<organism evidence="1 2">
    <name type="scientific">Ixodes persulcatus</name>
    <name type="common">Taiga tick</name>
    <dbReference type="NCBI Taxonomy" id="34615"/>
    <lineage>
        <taxon>Eukaryota</taxon>
        <taxon>Metazoa</taxon>
        <taxon>Ecdysozoa</taxon>
        <taxon>Arthropoda</taxon>
        <taxon>Chelicerata</taxon>
        <taxon>Arachnida</taxon>
        <taxon>Acari</taxon>
        <taxon>Parasitiformes</taxon>
        <taxon>Ixodida</taxon>
        <taxon>Ixodoidea</taxon>
        <taxon>Ixodidae</taxon>
        <taxon>Ixodinae</taxon>
        <taxon>Ixodes</taxon>
    </lineage>
</organism>
<evidence type="ECO:0000313" key="2">
    <source>
        <dbReference type="Proteomes" id="UP000805193"/>
    </source>
</evidence>
<sequence>MRTHACVLIKRTSKPLYSARNLLAVKLTTWPHVPKMAKSKFEYVRQFEQDDRCLPNCWLVVRVDGKAFHRFSDAHNFEKPNDKRALDLMSRCAERVMDEFKDICLSYGQSDEYSFVFRKDSLVYNRRASKLMTSVSSLFTSAYVFHWPEYFPDSIRYPPSFDGRVVLYPSDKNLVDYLSWRQADCHINNLYNTVFWSLVQSGGLSPKQAEERLRGTLSSDKNEILFQEFGINYNNLSPLYRKGTVIVRELVPDEMAPAEGGKKSGKQKCTKLTSMHVDIIQKDFWNKYPFLLDDVS</sequence>
<reference evidence="1 2" key="1">
    <citation type="journal article" date="2020" name="Cell">
        <title>Large-Scale Comparative Analyses of Tick Genomes Elucidate Their Genetic Diversity and Vector Capacities.</title>
        <authorList>
            <consortium name="Tick Genome and Microbiome Consortium (TIGMIC)"/>
            <person name="Jia N."/>
            <person name="Wang J."/>
            <person name="Shi W."/>
            <person name="Du L."/>
            <person name="Sun Y."/>
            <person name="Zhan W."/>
            <person name="Jiang J.F."/>
            <person name="Wang Q."/>
            <person name="Zhang B."/>
            <person name="Ji P."/>
            <person name="Bell-Sakyi L."/>
            <person name="Cui X.M."/>
            <person name="Yuan T.T."/>
            <person name="Jiang B.G."/>
            <person name="Yang W.F."/>
            <person name="Lam T.T."/>
            <person name="Chang Q.C."/>
            <person name="Ding S.J."/>
            <person name="Wang X.J."/>
            <person name="Zhu J.G."/>
            <person name="Ruan X.D."/>
            <person name="Zhao L."/>
            <person name="Wei J.T."/>
            <person name="Ye R.Z."/>
            <person name="Que T.C."/>
            <person name="Du C.H."/>
            <person name="Zhou Y.H."/>
            <person name="Cheng J.X."/>
            <person name="Dai P.F."/>
            <person name="Guo W.B."/>
            <person name="Han X.H."/>
            <person name="Huang E.J."/>
            <person name="Li L.F."/>
            <person name="Wei W."/>
            <person name="Gao Y.C."/>
            <person name="Liu J.Z."/>
            <person name="Shao H.Z."/>
            <person name="Wang X."/>
            <person name="Wang C.C."/>
            <person name="Yang T.C."/>
            <person name="Huo Q.B."/>
            <person name="Li W."/>
            <person name="Chen H.Y."/>
            <person name="Chen S.E."/>
            <person name="Zhou L.G."/>
            <person name="Ni X.B."/>
            <person name="Tian J.H."/>
            <person name="Sheng Y."/>
            <person name="Liu T."/>
            <person name="Pan Y.S."/>
            <person name="Xia L.Y."/>
            <person name="Li J."/>
            <person name="Zhao F."/>
            <person name="Cao W.C."/>
        </authorList>
    </citation>
    <scope>NUCLEOTIDE SEQUENCE [LARGE SCALE GENOMIC DNA]</scope>
    <source>
        <strain evidence="1">Iper-2018</strain>
    </source>
</reference>
<proteinExistence type="predicted"/>